<feature type="region of interest" description="Disordered" evidence="1">
    <location>
        <begin position="1"/>
        <end position="37"/>
    </location>
</feature>
<evidence type="ECO:0000313" key="2">
    <source>
        <dbReference type="EMBL" id="KAJ3602156.1"/>
    </source>
</evidence>
<comment type="caution">
    <text evidence="2">The sequence shown here is derived from an EMBL/GenBank/DDBJ whole genome shotgun (WGS) entry which is preliminary data.</text>
</comment>
<reference evidence="2" key="1">
    <citation type="submission" date="2022-07" db="EMBL/GenBank/DDBJ databases">
        <title>Chromosome-level genome of Muraenolepis orangiensis.</title>
        <authorList>
            <person name="Kim J."/>
        </authorList>
    </citation>
    <scope>NUCLEOTIDE SEQUENCE</scope>
    <source>
        <strain evidence="2">KU_S4_2022</strain>
        <tissue evidence="2">Muscle</tissue>
    </source>
</reference>
<name>A0A9Q0IMB4_9TELE</name>
<accession>A0A9Q0IMB4</accession>
<organism evidence="2 3">
    <name type="scientific">Muraenolepis orangiensis</name>
    <name type="common">Patagonian moray cod</name>
    <dbReference type="NCBI Taxonomy" id="630683"/>
    <lineage>
        <taxon>Eukaryota</taxon>
        <taxon>Metazoa</taxon>
        <taxon>Chordata</taxon>
        <taxon>Craniata</taxon>
        <taxon>Vertebrata</taxon>
        <taxon>Euteleostomi</taxon>
        <taxon>Actinopterygii</taxon>
        <taxon>Neopterygii</taxon>
        <taxon>Teleostei</taxon>
        <taxon>Neoteleostei</taxon>
        <taxon>Acanthomorphata</taxon>
        <taxon>Zeiogadaria</taxon>
        <taxon>Gadariae</taxon>
        <taxon>Gadiformes</taxon>
        <taxon>Muraenolepidoidei</taxon>
        <taxon>Muraenolepididae</taxon>
        <taxon>Muraenolepis</taxon>
    </lineage>
</organism>
<evidence type="ECO:0000313" key="3">
    <source>
        <dbReference type="Proteomes" id="UP001148018"/>
    </source>
</evidence>
<feature type="region of interest" description="Disordered" evidence="1">
    <location>
        <begin position="51"/>
        <end position="77"/>
    </location>
</feature>
<dbReference type="Proteomes" id="UP001148018">
    <property type="component" value="Unassembled WGS sequence"/>
</dbReference>
<dbReference type="EMBL" id="JANIIK010000046">
    <property type="protein sequence ID" value="KAJ3602156.1"/>
    <property type="molecule type" value="Genomic_DNA"/>
</dbReference>
<sequence>MEAIRTVIPTTSTGWNMGRARRKAGEVEQPKLESTADNRQQTFIPAANLESCKRSGTGPTQRAGGWTADLASERHAR</sequence>
<gene>
    <name evidence="2" type="ORF">NHX12_029915</name>
</gene>
<feature type="compositionally biased region" description="Basic and acidic residues" evidence="1">
    <location>
        <begin position="23"/>
        <end position="36"/>
    </location>
</feature>
<keyword evidence="3" id="KW-1185">Reference proteome</keyword>
<dbReference type="AlphaFoldDB" id="A0A9Q0IMB4"/>
<evidence type="ECO:0000256" key="1">
    <source>
        <dbReference type="SAM" id="MobiDB-lite"/>
    </source>
</evidence>
<protein>
    <submittedName>
        <fullName evidence="2">Uncharacterized protein</fullName>
    </submittedName>
</protein>
<proteinExistence type="predicted"/>